<proteinExistence type="predicted"/>
<evidence type="ECO:0000313" key="3">
    <source>
        <dbReference type="Proteomes" id="UP001374535"/>
    </source>
</evidence>
<evidence type="ECO:0000259" key="1">
    <source>
        <dbReference type="Pfam" id="PF25019"/>
    </source>
</evidence>
<dbReference type="InterPro" id="IPR032675">
    <property type="entry name" value="LRR_dom_sf"/>
</dbReference>
<dbReference type="PANTHER" id="PTHR47186">
    <property type="entry name" value="LEUCINE-RICH REPEAT-CONTAINING PROTEIN 57"/>
    <property type="match status" value="1"/>
</dbReference>
<reference evidence="2 3" key="1">
    <citation type="journal article" date="2023" name="Life. Sci Alliance">
        <title>Evolutionary insights into 3D genome organization and epigenetic landscape of Vigna mungo.</title>
        <authorList>
            <person name="Junaid A."/>
            <person name="Singh B."/>
            <person name="Bhatia S."/>
        </authorList>
    </citation>
    <scope>NUCLEOTIDE SEQUENCE [LARGE SCALE GENOMIC DNA]</scope>
    <source>
        <strain evidence="2">Urdbean</strain>
    </source>
</reference>
<dbReference type="InterPro" id="IPR056789">
    <property type="entry name" value="LRR_R13L1-DRL21"/>
</dbReference>
<dbReference type="SUPFAM" id="SSF52058">
    <property type="entry name" value="L domain-like"/>
    <property type="match status" value="1"/>
</dbReference>
<sequence>MELPSINGLRALSTTYTLLSRLNDLTHLRYLSLSGSSVASLGNTICQLPKLQTLILQYYARTYGLPKDLAQLQDLRHIVISDCDLIQEMPANIGKLRHLRTLSIFVVGSKPGCGLAELHSLNLGGTLRIKGLENVRNEWDAKQANLIDKKELNILHLSWDGRANPKGSNVSVERVLEALEPPSTLKSFAMNGYQGRQISSWMRNRAVLRDLVDVRLSNCDNCEELPPLGKLPHLKSLYISEMKNVKWIDGDTYDGVEDKAFPSLENLVVENLPNWRGC</sequence>
<gene>
    <name evidence="2" type="ORF">V8G54_013960</name>
</gene>
<dbReference type="Pfam" id="PF25019">
    <property type="entry name" value="LRR_R13L1-DRL21"/>
    <property type="match status" value="1"/>
</dbReference>
<dbReference type="Proteomes" id="UP001374535">
    <property type="component" value="Chromosome 5"/>
</dbReference>
<name>A0AAQ3NI72_VIGMU</name>
<accession>A0AAQ3NI72</accession>
<keyword evidence="3" id="KW-1185">Reference proteome</keyword>
<dbReference type="AlphaFoldDB" id="A0AAQ3NI72"/>
<evidence type="ECO:0000313" key="2">
    <source>
        <dbReference type="EMBL" id="WVZ09430.1"/>
    </source>
</evidence>
<protein>
    <recommendedName>
        <fullName evidence="1">R13L1/DRL21-like LRR repeat region domain-containing protein</fullName>
    </recommendedName>
</protein>
<organism evidence="2 3">
    <name type="scientific">Vigna mungo</name>
    <name type="common">Black gram</name>
    <name type="synonym">Phaseolus mungo</name>
    <dbReference type="NCBI Taxonomy" id="3915"/>
    <lineage>
        <taxon>Eukaryota</taxon>
        <taxon>Viridiplantae</taxon>
        <taxon>Streptophyta</taxon>
        <taxon>Embryophyta</taxon>
        <taxon>Tracheophyta</taxon>
        <taxon>Spermatophyta</taxon>
        <taxon>Magnoliopsida</taxon>
        <taxon>eudicotyledons</taxon>
        <taxon>Gunneridae</taxon>
        <taxon>Pentapetalae</taxon>
        <taxon>rosids</taxon>
        <taxon>fabids</taxon>
        <taxon>Fabales</taxon>
        <taxon>Fabaceae</taxon>
        <taxon>Papilionoideae</taxon>
        <taxon>50 kb inversion clade</taxon>
        <taxon>NPAAA clade</taxon>
        <taxon>indigoferoid/millettioid clade</taxon>
        <taxon>Phaseoleae</taxon>
        <taxon>Vigna</taxon>
    </lineage>
</organism>
<dbReference type="EMBL" id="CP144696">
    <property type="protein sequence ID" value="WVZ09430.1"/>
    <property type="molecule type" value="Genomic_DNA"/>
</dbReference>
<dbReference type="Gene3D" id="3.80.10.10">
    <property type="entry name" value="Ribonuclease Inhibitor"/>
    <property type="match status" value="1"/>
</dbReference>
<dbReference type="PANTHER" id="PTHR47186:SF18">
    <property type="entry name" value="RX N-TERMINAL DOMAIN-CONTAINING PROTEIN"/>
    <property type="match status" value="1"/>
</dbReference>
<feature type="domain" description="R13L1/DRL21-like LRR repeat region" evidence="1">
    <location>
        <begin position="115"/>
        <end position="242"/>
    </location>
</feature>